<feature type="compositionally biased region" description="Gly residues" evidence="1">
    <location>
        <begin position="597"/>
        <end position="614"/>
    </location>
</feature>
<feature type="compositionally biased region" description="Polar residues" evidence="1">
    <location>
        <begin position="421"/>
        <end position="435"/>
    </location>
</feature>
<feature type="region of interest" description="Disordered" evidence="1">
    <location>
        <begin position="589"/>
        <end position="628"/>
    </location>
</feature>
<feature type="compositionally biased region" description="Low complexity" evidence="1">
    <location>
        <begin position="459"/>
        <end position="477"/>
    </location>
</feature>
<feature type="compositionally biased region" description="Low complexity" evidence="1">
    <location>
        <begin position="533"/>
        <end position="543"/>
    </location>
</feature>
<proteinExistence type="predicted"/>
<dbReference type="AlphaFoldDB" id="A0A8J4GHC6"/>
<feature type="region of interest" description="Disordered" evidence="1">
    <location>
        <begin position="1"/>
        <end position="45"/>
    </location>
</feature>
<feature type="compositionally biased region" description="Pro residues" evidence="1">
    <location>
        <begin position="71"/>
        <end position="81"/>
    </location>
</feature>
<feature type="compositionally biased region" description="Polar residues" evidence="1">
    <location>
        <begin position="491"/>
        <end position="500"/>
    </location>
</feature>
<reference evidence="2" key="1">
    <citation type="journal article" date="2021" name="Proc. Natl. Acad. Sci. U.S.A.">
        <title>Three genomes in the algal genus Volvox reveal the fate of a haploid sex-determining region after a transition to homothallism.</title>
        <authorList>
            <person name="Yamamoto K."/>
            <person name="Hamaji T."/>
            <person name="Kawai-Toyooka H."/>
            <person name="Matsuzaki R."/>
            <person name="Takahashi F."/>
            <person name="Nishimura Y."/>
            <person name="Kawachi M."/>
            <person name="Noguchi H."/>
            <person name="Minakuchi Y."/>
            <person name="Umen J.G."/>
            <person name="Toyoda A."/>
            <person name="Nozaki H."/>
        </authorList>
    </citation>
    <scope>NUCLEOTIDE SEQUENCE</scope>
    <source>
        <strain evidence="2">NIES-3785</strain>
    </source>
</reference>
<feature type="region of interest" description="Disordered" evidence="1">
    <location>
        <begin position="363"/>
        <end position="500"/>
    </location>
</feature>
<gene>
    <name evidence="2" type="ORF">Vretimale_11095</name>
</gene>
<evidence type="ECO:0000313" key="3">
    <source>
        <dbReference type="Proteomes" id="UP000722791"/>
    </source>
</evidence>
<evidence type="ECO:0000313" key="2">
    <source>
        <dbReference type="EMBL" id="GIM06852.1"/>
    </source>
</evidence>
<feature type="region of interest" description="Disordered" evidence="1">
    <location>
        <begin position="525"/>
        <end position="544"/>
    </location>
</feature>
<protein>
    <submittedName>
        <fullName evidence="2">Uncharacterized protein</fullName>
    </submittedName>
</protein>
<comment type="caution">
    <text evidence="2">The sequence shown here is derived from an EMBL/GenBank/DDBJ whole genome shotgun (WGS) entry which is preliminary data.</text>
</comment>
<feature type="region of interest" description="Disordered" evidence="1">
    <location>
        <begin position="193"/>
        <end position="225"/>
    </location>
</feature>
<organism evidence="2 3">
    <name type="scientific">Volvox reticuliferus</name>
    <dbReference type="NCBI Taxonomy" id="1737510"/>
    <lineage>
        <taxon>Eukaryota</taxon>
        <taxon>Viridiplantae</taxon>
        <taxon>Chlorophyta</taxon>
        <taxon>core chlorophytes</taxon>
        <taxon>Chlorophyceae</taxon>
        <taxon>CS clade</taxon>
        <taxon>Chlamydomonadales</taxon>
        <taxon>Volvocaceae</taxon>
        <taxon>Volvox</taxon>
    </lineage>
</organism>
<feature type="compositionally biased region" description="Pro residues" evidence="1">
    <location>
        <begin position="442"/>
        <end position="458"/>
    </location>
</feature>
<name>A0A8J4GHC6_9CHLO</name>
<accession>A0A8J4GHC6</accession>
<feature type="region of interest" description="Disordered" evidence="1">
    <location>
        <begin position="62"/>
        <end position="100"/>
    </location>
</feature>
<dbReference type="EMBL" id="BNCQ01000022">
    <property type="protein sequence ID" value="GIM06852.1"/>
    <property type="molecule type" value="Genomic_DNA"/>
</dbReference>
<evidence type="ECO:0000256" key="1">
    <source>
        <dbReference type="SAM" id="MobiDB-lite"/>
    </source>
</evidence>
<dbReference type="Proteomes" id="UP000722791">
    <property type="component" value="Unassembled WGS sequence"/>
</dbReference>
<sequence length="767" mass="76674">MHHQRIVVQSGRFRGGSWEGRGLSVSTIEPRTPVREEGPPIASNGEHICRIPNVPSPVAANKPPVITAITPSPPAAPPSSPNRPSTPTATASPGGTQQLSEGKINYEYTNWQAIAEVNKAESIAAAAIAALAAAAAGTTAAGTVPPLQGGHNRRLSQLIPDFPPQQLLNYRCQQRNQSQPLLLSRSSVNGSSFGASGGLASRPQHSPGDEVGPTPTDSLPQIIDGSGSGSFASIGSGLISSTLSVGSSSTSAGSSKLKPSGLTHTCRMLSNVDAAMMAVALPDLVEARSVTKPAVLQPLRPPPLLPPLQRPVATTPSGTVAAAVLLTSNSGSLAAVGGAQLAAGSRGDGNGSTRSPLLTKEARERGLRESPSAPNPPPIPVMTPAAASGTTIDVDKMPNTETKAPAGATSGDVTHILTPAHPQSSPNSVRISNFQSKLSSKPSPPYPPPTPPPPPPGTLSPAPSLLESSSSFPSTSSGRLRAVESGVLPRPSSSRRNPLQCLYSNSPARFTTAELRILDSLGPTASGGGSGASGASEASGSSGTCASVGGAIHNHATQDLLGGSGGINNGRQRGIFVLGVAGEASDNGADDLDVDGNGQGGGYGSGGKCCGGGKGRSDSERQTSKAVLKQSRSYFQSAAARPGAALEGHRLREEGGGGEVIAGGGGGHLPIVELPRTGHLPPLAFSISIPAAATAATTFPDPKAAAIAAAAAATAATTFPDPKAAAIAAAAAATAVPSQSSTFVTDTDATGGTSPLNIQPNNTVIFC</sequence>
<feature type="compositionally biased region" description="Low complexity" evidence="1">
    <location>
        <begin position="82"/>
        <end position="93"/>
    </location>
</feature>